<reference evidence="3" key="1">
    <citation type="journal article" date="2019" name="Curr. Biol.">
        <title>Genome Sequence of Striga asiatica Provides Insight into the Evolution of Plant Parasitism.</title>
        <authorList>
            <person name="Yoshida S."/>
            <person name="Kim S."/>
            <person name="Wafula E.K."/>
            <person name="Tanskanen J."/>
            <person name="Kim Y.M."/>
            <person name="Honaas L."/>
            <person name="Yang Z."/>
            <person name="Spallek T."/>
            <person name="Conn C.E."/>
            <person name="Ichihashi Y."/>
            <person name="Cheong K."/>
            <person name="Cui S."/>
            <person name="Der J.P."/>
            <person name="Gundlach H."/>
            <person name="Jiao Y."/>
            <person name="Hori C."/>
            <person name="Ishida J.K."/>
            <person name="Kasahara H."/>
            <person name="Kiba T."/>
            <person name="Kim M.S."/>
            <person name="Koo N."/>
            <person name="Laohavisit A."/>
            <person name="Lee Y.H."/>
            <person name="Lumba S."/>
            <person name="McCourt P."/>
            <person name="Mortimer J.C."/>
            <person name="Mutuku J.M."/>
            <person name="Nomura T."/>
            <person name="Sasaki-Sekimoto Y."/>
            <person name="Seto Y."/>
            <person name="Wang Y."/>
            <person name="Wakatake T."/>
            <person name="Sakakibara H."/>
            <person name="Demura T."/>
            <person name="Yamaguchi S."/>
            <person name="Yoneyama K."/>
            <person name="Manabe R.I."/>
            <person name="Nelson D.C."/>
            <person name="Schulman A.H."/>
            <person name="Timko M.P."/>
            <person name="dePamphilis C.W."/>
            <person name="Choi D."/>
            <person name="Shirasu K."/>
        </authorList>
    </citation>
    <scope>NUCLEOTIDE SEQUENCE [LARGE SCALE GENOMIC DNA]</scope>
    <source>
        <strain evidence="3">cv. UVA1</strain>
    </source>
</reference>
<protein>
    <submittedName>
        <fullName evidence="2">ATP-binding cassette A2</fullName>
    </submittedName>
</protein>
<evidence type="ECO:0000313" key="3">
    <source>
        <dbReference type="Proteomes" id="UP000325081"/>
    </source>
</evidence>
<feature type="region of interest" description="Disordered" evidence="1">
    <location>
        <begin position="36"/>
        <end position="102"/>
    </location>
</feature>
<sequence length="102" mass="11168">MVQSFAREDQRSVIPAAIEFSDRSAAVVSRIAVGENSTRRKKNSRFAGRRAGDRRVAATAVSRRTVVSSREPEQRRQRSAGGGGGCHREQDGRARWSGAVVE</sequence>
<dbReference type="EMBL" id="BKCP01006404">
    <property type="protein sequence ID" value="GER42612.1"/>
    <property type="molecule type" value="Genomic_DNA"/>
</dbReference>
<dbReference type="AlphaFoldDB" id="A0A5A7QCE1"/>
<keyword evidence="2" id="KW-0547">Nucleotide-binding</keyword>
<organism evidence="2 3">
    <name type="scientific">Striga asiatica</name>
    <name type="common">Asiatic witchweed</name>
    <name type="synonym">Buchnera asiatica</name>
    <dbReference type="NCBI Taxonomy" id="4170"/>
    <lineage>
        <taxon>Eukaryota</taxon>
        <taxon>Viridiplantae</taxon>
        <taxon>Streptophyta</taxon>
        <taxon>Embryophyta</taxon>
        <taxon>Tracheophyta</taxon>
        <taxon>Spermatophyta</taxon>
        <taxon>Magnoliopsida</taxon>
        <taxon>eudicotyledons</taxon>
        <taxon>Gunneridae</taxon>
        <taxon>Pentapetalae</taxon>
        <taxon>asterids</taxon>
        <taxon>lamiids</taxon>
        <taxon>Lamiales</taxon>
        <taxon>Orobanchaceae</taxon>
        <taxon>Buchnereae</taxon>
        <taxon>Striga</taxon>
    </lineage>
</organism>
<proteinExistence type="predicted"/>
<accession>A0A5A7QCE1</accession>
<name>A0A5A7QCE1_STRAF</name>
<keyword evidence="3" id="KW-1185">Reference proteome</keyword>
<evidence type="ECO:0000256" key="1">
    <source>
        <dbReference type="SAM" id="MobiDB-lite"/>
    </source>
</evidence>
<feature type="compositionally biased region" description="Low complexity" evidence="1">
    <location>
        <begin position="57"/>
        <end position="69"/>
    </location>
</feature>
<dbReference type="Proteomes" id="UP000325081">
    <property type="component" value="Unassembled WGS sequence"/>
</dbReference>
<evidence type="ECO:0000313" key="2">
    <source>
        <dbReference type="EMBL" id="GER42612.1"/>
    </source>
</evidence>
<dbReference type="GO" id="GO:0005524">
    <property type="term" value="F:ATP binding"/>
    <property type="evidence" value="ECO:0007669"/>
    <property type="project" value="UniProtKB-KW"/>
</dbReference>
<gene>
    <name evidence="2" type="ORF">STAS_19402</name>
</gene>
<keyword evidence="2" id="KW-0067">ATP-binding</keyword>
<comment type="caution">
    <text evidence="2">The sequence shown here is derived from an EMBL/GenBank/DDBJ whole genome shotgun (WGS) entry which is preliminary data.</text>
</comment>
<feature type="compositionally biased region" description="Basic residues" evidence="1">
    <location>
        <begin position="39"/>
        <end position="48"/>
    </location>
</feature>